<protein>
    <submittedName>
        <fullName evidence="2">Epimerase/dehydratase</fullName>
    </submittedName>
</protein>
<feature type="domain" description="NAD-dependent epimerase/dehydratase" evidence="1">
    <location>
        <begin position="6"/>
        <end position="224"/>
    </location>
</feature>
<dbReference type="AlphaFoldDB" id="Q2SYH2"/>
<dbReference type="Proteomes" id="UP000001930">
    <property type="component" value="Chromosome I"/>
</dbReference>
<dbReference type="InterPro" id="IPR050177">
    <property type="entry name" value="Lipid_A_modif_metabolic_enz"/>
</dbReference>
<dbReference type="DNASU" id="3847591"/>
<dbReference type="Pfam" id="PF01370">
    <property type="entry name" value="Epimerase"/>
    <property type="match status" value="1"/>
</dbReference>
<gene>
    <name evidence="2" type="ordered locus">BTH_I1481</name>
</gene>
<dbReference type="InterPro" id="IPR001509">
    <property type="entry name" value="Epimerase_deHydtase"/>
</dbReference>
<name>Q2SYH2_BURTA</name>
<dbReference type="KEGG" id="bte:BTH_I1481"/>
<organism evidence="2 3">
    <name type="scientific">Burkholderia thailandensis (strain ATCC 700388 / DSM 13276 / CCUG 48851 / CIP 106301 / E264)</name>
    <dbReference type="NCBI Taxonomy" id="271848"/>
    <lineage>
        <taxon>Bacteria</taxon>
        <taxon>Pseudomonadati</taxon>
        <taxon>Pseudomonadota</taxon>
        <taxon>Betaproteobacteria</taxon>
        <taxon>Burkholderiales</taxon>
        <taxon>Burkholderiaceae</taxon>
        <taxon>Burkholderia</taxon>
        <taxon>pseudomallei group</taxon>
    </lineage>
</organism>
<evidence type="ECO:0000259" key="1">
    <source>
        <dbReference type="Pfam" id="PF01370"/>
    </source>
</evidence>
<dbReference type="EMBL" id="CP000086">
    <property type="protein sequence ID" value="ABC37684.1"/>
    <property type="molecule type" value="Genomic_DNA"/>
</dbReference>
<sequence>MAMSRIVVTGANGFVGRALCRVLLAAGHEVTGLVRRRGGCIDGVSEWVHEADDFVGVADRWPSSLQADVVVHLAARVHVMRDRVLDPDTAFRTSNVAATLRVARAARQQGARRFVFLSSIKAIAEADGGAPLREDSIPAPQDAYGRSKLEAERALEQLRDGASFDTVIIRPPLVYGPEVRANFLSLMRAVAQGVPLPLGAVRARRSMVYVDNLADAVMHCAIEPAAMQGCFHVADDGAPTIAELVNDIARHLGRSARLLPIPEPLLRVVGAMTGRTAQIDRLTNDLRLDTAHIRAVLGWRPPYSREEGLAETTRWFQSLDRCQSLEDTRCSS</sequence>
<dbReference type="HOGENOM" id="CLU_007383_6_1_4"/>
<evidence type="ECO:0000313" key="3">
    <source>
        <dbReference type="Proteomes" id="UP000001930"/>
    </source>
</evidence>
<dbReference type="CDD" id="cd05232">
    <property type="entry name" value="UDP_G4E_4_SDR_e"/>
    <property type="match status" value="1"/>
</dbReference>
<dbReference type="SUPFAM" id="SSF51735">
    <property type="entry name" value="NAD(P)-binding Rossmann-fold domains"/>
    <property type="match status" value="1"/>
</dbReference>
<dbReference type="PANTHER" id="PTHR43245">
    <property type="entry name" value="BIFUNCTIONAL POLYMYXIN RESISTANCE PROTEIN ARNA"/>
    <property type="match status" value="1"/>
</dbReference>
<dbReference type="Gene3D" id="3.40.50.720">
    <property type="entry name" value="NAD(P)-binding Rossmann-like Domain"/>
    <property type="match status" value="1"/>
</dbReference>
<evidence type="ECO:0000313" key="2">
    <source>
        <dbReference type="EMBL" id="ABC37684.1"/>
    </source>
</evidence>
<accession>Q2SYH2</accession>
<dbReference type="PANTHER" id="PTHR43245:SF58">
    <property type="entry name" value="BLL5923 PROTEIN"/>
    <property type="match status" value="1"/>
</dbReference>
<proteinExistence type="predicted"/>
<dbReference type="InterPro" id="IPR036291">
    <property type="entry name" value="NAD(P)-bd_dom_sf"/>
</dbReference>
<reference evidence="2 3" key="1">
    <citation type="journal article" date="2005" name="BMC Genomics">
        <title>Bacterial genome adaptation to niches: divergence of the potential virulence genes in three Burkholderia species of different survival strategies.</title>
        <authorList>
            <person name="Kim H.S."/>
            <person name="Schell M.A."/>
            <person name="Yu Y."/>
            <person name="Ulrich R.L."/>
            <person name="Sarria S.H."/>
            <person name="Nierman W.C."/>
            <person name="DeShazer D."/>
        </authorList>
    </citation>
    <scope>NUCLEOTIDE SEQUENCE [LARGE SCALE GENOMIC DNA]</scope>
    <source>
        <strain evidence="3">ATCC 700388 / DSM 13276 / CCUG 48851 / CIP 106301 / E264</strain>
    </source>
</reference>
<keyword evidence="3" id="KW-1185">Reference proteome</keyword>